<organism evidence="2 3">
    <name type="scientific">Clostridium carnis</name>
    <dbReference type="NCBI Taxonomy" id="1530"/>
    <lineage>
        <taxon>Bacteria</taxon>
        <taxon>Bacillati</taxon>
        <taxon>Bacillota</taxon>
        <taxon>Clostridia</taxon>
        <taxon>Eubacteriales</taxon>
        <taxon>Clostridiaceae</taxon>
        <taxon>Clostridium</taxon>
    </lineage>
</organism>
<sequence>MNKFIEISKYAGMREDLVQAGGGNSSVKLDGNKMLIKASGFQLADITLESGYSEIDYKKIVDFFNTNPIDEITEDYEKELLNNALISGTRPSIETFLHSITNTFTLHTHPMLVNVLTCRENGMEILKELFPEALFVNYDTPGIKLAKEYFKTYIENRKKCEKEFDVIFLKNHGLIVSAKSAEEVISKTEDVLVKIEKYLDVNMKAYRNSTMIYNKMREAFAEDNIVYLSNDYNIKSALNVIGEKMFKYWFCPDCLVYCGKRPLILEENFNIEDIKEHVKKYGKPVIIYYDNNIYISAVNIKKAKEIESVLSFSAQILYLNKDFNIDLLDENEQNFLLNWDAEKYRQNLK</sequence>
<proteinExistence type="predicted"/>
<feature type="domain" description="Class II aldolase/adducin N-terminal" evidence="1">
    <location>
        <begin position="2"/>
        <end position="199"/>
    </location>
</feature>
<reference evidence="2 3" key="1">
    <citation type="submission" date="2018-11" db="EMBL/GenBank/DDBJ databases">
        <authorList>
            <consortium name="Pathogen Informatics"/>
        </authorList>
    </citation>
    <scope>NUCLEOTIDE SEQUENCE [LARGE SCALE GENOMIC DNA]</scope>
    <source>
        <strain evidence="2 3">NCTC10913</strain>
    </source>
</reference>
<dbReference type="SMART" id="SM01007">
    <property type="entry name" value="Aldolase_II"/>
    <property type="match status" value="1"/>
</dbReference>
<comment type="caution">
    <text evidence="2">The sequence shown here is derived from an EMBL/GenBank/DDBJ whole genome shotgun (WGS) entry which is preliminary data.</text>
</comment>
<evidence type="ECO:0000313" key="3">
    <source>
        <dbReference type="Proteomes" id="UP000277570"/>
    </source>
</evidence>
<protein>
    <submittedName>
        <fullName evidence="2">Class II aldolase/adducin family protein</fullName>
    </submittedName>
</protein>
<dbReference type="Pfam" id="PF00596">
    <property type="entry name" value="Aldolase_II"/>
    <property type="match status" value="1"/>
</dbReference>
<gene>
    <name evidence="2" type="ORF">NCTC10913_00487</name>
</gene>
<dbReference type="Proteomes" id="UP000277570">
    <property type="component" value="Unassembled WGS sequence"/>
</dbReference>
<dbReference type="Gene3D" id="3.40.225.10">
    <property type="entry name" value="Class II aldolase/adducin N-terminal domain"/>
    <property type="match status" value="1"/>
</dbReference>
<keyword evidence="3" id="KW-1185">Reference proteome</keyword>
<dbReference type="RefSeq" id="WP_185738647.1">
    <property type="nucleotide sequence ID" value="NZ_UYIN01000001.1"/>
</dbReference>
<name>A0ABY6SPS0_9CLOT</name>
<evidence type="ECO:0000259" key="1">
    <source>
        <dbReference type="SMART" id="SM01007"/>
    </source>
</evidence>
<dbReference type="InterPro" id="IPR001303">
    <property type="entry name" value="Aldolase_II/adducin_N"/>
</dbReference>
<dbReference type="EMBL" id="UYIN01000001">
    <property type="protein sequence ID" value="VDG69852.1"/>
    <property type="molecule type" value="Genomic_DNA"/>
</dbReference>
<evidence type="ECO:0000313" key="2">
    <source>
        <dbReference type="EMBL" id="VDG69852.1"/>
    </source>
</evidence>
<accession>A0ABY6SPS0</accession>
<dbReference type="InterPro" id="IPR036409">
    <property type="entry name" value="Aldolase_II/adducin_N_sf"/>
</dbReference>
<dbReference type="SUPFAM" id="SSF53639">
    <property type="entry name" value="AraD/HMP-PK domain-like"/>
    <property type="match status" value="1"/>
</dbReference>